<dbReference type="Pfam" id="PF13561">
    <property type="entry name" value="adh_short_C2"/>
    <property type="match status" value="1"/>
</dbReference>
<dbReference type="PANTHER" id="PTHR42879:SF6">
    <property type="entry name" value="NADPH-DEPENDENT REDUCTASE BACG"/>
    <property type="match status" value="1"/>
</dbReference>
<evidence type="ECO:0000256" key="1">
    <source>
        <dbReference type="ARBA" id="ARBA00006484"/>
    </source>
</evidence>
<sequence>MTKTALITAASKGIGAGIARRLAADGFRVGLLGRSEGVEALAAELGGFAVRGDVTVAADLEALVERARAETGRIDVIVANSGHSAKKKLLDLDDEDWRAAQDMFLLPTVRLLRAARADLEAAKGSFVAMSSFAATRPDGDFASSSVLRAGLSAYVAVAARTLAKAGVTINAVAPGFIDSLPSTPERIARIPAGRYGEVAELASTVAYLVSPLARYVTGQTITVDGGLTT</sequence>
<organism evidence="3 4">
    <name type="scientific">Kaistia nematophila</name>
    <dbReference type="NCBI Taxonomy" id="2994654"/>
    <lineage>
        <taxon>Bacteria</taxon>
        <taxon>Pseudomonadati</taxon>
        <taxon>Pseudomonadota</taxon>
        <taxon>Alphaproteobacteria</taxon>
        <taxon>Hyphomicrobiales</taxon>
        <taxon>Kaistiaceae</taxon>
        <taxon>Kaistia</taxon>
    </lineage>
</organism>
<name>A0A9X3E410_9HYPH</name>
<gene>
    <name evidence="3" type="ORF">OSH07_09195</name>
</gene>
<dbReference type="SUPFAM" id="SSF51735">
    <property type="entry name" value="NAD(P)-binding Rossmann-fold domains"/>
    <property type="match status" value="1"/>
</dbReference>
<dbReference type="InterPro" id="IPR036291">
    <property type="entry name" value="NAD(P)-bd_dom_sf"/>
</dbReference>
<comment type="caution">
    <text evidence="3">The sequence shown here is derived from an EMBL/GenBank/DDBJ whole genome shotgun (WGS) entry which is preliminary data.</text>
</comment>
<dbReference type="PRINTS" id="PR00081">
    <property type="entry name" value="GDHRDH"/>
</dbReference>
<evidence type="ECO:0000259" key="2">
    <source>
        <dbReference type="SMART" id="SM00822"/>
    </source>
</evidence>
<protein>
    <submittedName>
        <fullName evidence="3">SDR family oxidoreductase</fullName>
    </submittedName>
</protein>
<keyword evidence="4" id="KW-1185">Reference proteome</keyword>
<dbReference type="InterPro" id="IPR057326">
    <property type="entry name" value="KR_dom"/>
</dbReference>
<dbReference type="SMART" id="SM00822">
    <property type="entry name" value="PKS_KR"/>
    <property type="match status" value="1"/>
</dbReference>
<dbReference type="InterPro" id="IPR050259">
    <property type="entry name" value="SDR"/>
</dbReference>
<comment type="similarity">
    <text evidence="1">Belongs to the short-chain dehydrogenases/reductases (SDR) family.</text>
</comment>
<evidence type="ECO:0000313" key="3">
    <source>
        <dbReference type="EMBL" id="MCX5569368.1"/>
    </source>
</evidence>
<dbReference type="InterPro" id="IPR002347">
    <property type="entry name" value="SDR_fam"/>
</dbReference>
<reference evidence="3" key="1">
    <citation type="submission" date="2022-11" db="EMBL/GenBank/DDBJ databases">
        <title>Biodiversity and phylogenetic relationships of bacteria.</title>
        <authorList>
            <person name="Machado R.A.R."/>
            <person name="Bhat A."/>
            <person name="Loulou A."/>
            <person name="Kallel S."/>
        </authorList>
    </citation>
    <scope>NUCLEOTIDE SEQUENCE</scope>
    <source>
        <strain evidence="3">K-TC2</strain>
    </source>
</reference>
<dbReference type="PANTHER" id="PTHR42879">
    <property type="entry name" value="3-OXOACYL-(ACYL-CARRIER-PROTEIN) REDUCTASE"/>
    <property type="match status" value="1"/>
</dbReference>
<dbReference type="AlphaFoldDB" id="A0A9X3E410"/>
<proteinExistence type="inferred from homology"/>
<dbReference type="EMBL" id="JAPKNK010000003">
    <property type="protein sequence ID" value="MCX5569368.1"/>
    <property type="molecule type" value="Genomic_DNA"/>
</dbReference>
<dbReference type="RefSeq" id="WP_266338340.1">
    <property type="nucleotide sequence ID" value="NZ_JAPKNK010000003.1"/>
</dbReference>
<dbReference type="Gene3D" id="3.40.50.720">
    <property type="entry name" value="NAD(P)-binding Rossmann-like Domain"/>
    <property type="match status" value="1"/>
</dbReference>
<accession>A0A9X3E410</accession>
<dbReference type="Proteomes" id="UP001144805">
    <property type="component" value="Unassembled WGS sequence"/>
</dbReference>
<evidence type="ECO:0000313" key="4">
    <source>
        <dbReference type="Proteomes" id="UP001144805"/>
    </source>
</evidence>
<feature type="domain" description="Ketoreductase" evidence="2">
    <location>
        <begin position="3"/>
        <end position="175"/>
    </location>
</feature>